<dbReference type="AlphaFoldDB" id="A0A8B2NPF4"/>
<gene>
    <name evidence="9" type="ORF">DLJ53_27835</name>
</gene>
<comment type="similarity">
    <text evidence="7">Belongs to the TRAP transporter large permease family.</text>
</comment>
<feature type="transmembrane region" description="Helical" evidence="7">
    <location>
        <begin position="140"/>
        <end position="163"/>
    </location>
</feature>
<dbReference type="Pfam" id="PF06808">
    <property type="entry name" value="DctM"/>
    <property type="match status" value="1"/>
</dbReference>
<evidence type="ECO:0000256" key="5">
    <source>
        <dbReference type="ARBA" id="ARBA00022989"/>
    </source>
</evidence>
<feature type="transmembrane region" description="Helical" evidence="7">
    <location>
        <begin position="6"/>
        <end position="36"/>
    </location>
</feature>
<keyword evidence="10" id="KW-1185">Reference proteome</keyword>
<evidence type="ECO:0000256" key="1">
    <source>
        <dbReference type="ARBA" id="ARBA00004429"/>
    </source>
</evidence>
<dbReference type="PANTHER" id="PTHR33362:SF5">
    <property type="entry name" value="C4-DICARBOXYLATE TRAP TRANSPORTER LARGE PERMEASE PROTEIN DCTM"/>
    <property type="match status" value="1"/>
</dbReference>
<feature type="transmembrane region" description="Helical" evidence="7">
    <location>
        <begin position="169"/>
        <end position="195"/>
    </location>
</feature>
<comment type="subunit">
    <text evidence="7">The complex comprises the extracytoplasmic solute receptor protein and the two transmembrane proteins.</text>
</comment>
<feature type="transmembrane region" description="Helical" evidence="7">
    <location>
        <begin position="356"/>
        <end position="378"/>
    </location>
</feature>
<keyword evidence="2" id="KW-1003">Cell membrane</keyword>
<keyword evidence="5 7" id="KW-1133">Transmembrane helix</keyword>
<accession>A0A8B2NPF4</accession>
<keyword evidence="6 7" id="KW-0472">Membrane</keyword>
<comment type="caution">
    <text evidence="9">The sequence shown here is derived from an EMBL/GenBank/DDBJ whole genome shotgun (WGS) entry which is preliminary data.</text>
</comment>
<dbReference type="InterPro" id="IPR004681">
    <property type="entry name" value="TRAP_DctM"/>
</dbReference>
<comment type="subcellular location">
    <subcellularLocation>
        <location evidence="1 7">Cell inner membrane</location>
        <topology evidence="1 7">Multi-pass membrane protein</topology>
    </subcellularLocation>
</comment>
<keyword evidence="7" id="KW-0813">Transport</keyword>
<evidence type="ECO:0000256" key="7">
    <source>
        <dbReference type="RuleBase" id="RU369079"/>
    </source>
</evidence>
<dbReference type="RefSeq" id="WP_111351483.1">
    <property type="nucleotide sequence ID" value="NZ_QHHQ01000008.1"/>
</dbReference>
<feature type="transmembrane region" description="Helical" evidence="7">
    <location>
        <begin position="279"/>
        <end position="297"/>
    </location>
</feature>
<sequence length="427" mass="45051">MDWPYGMAILLALMFAGVPIAFAMMLVGVVGSATILGFGPALSLLGQTYFDNARNYSLSVLPLFLMMGNFVMQSGIAEDLYGAANAWLRHRRGGLAMATVVACGGFSSVCGSSLATAATMSKIALPSMRRYGYPDGLSTASIAAGGTLGILIPPSVILIFYGIMTSQDIGALFLAGVVPGIIGVLFYMVAVRISIALGRTEIPREAPLPLRERIVALRGVSGALVLFAFVMGGIYFGVFTVTEAAGCGAAGAFLLTILRGRLAWRDTFATLFETAKMTAMMFFILFGALTFANYVTLSGMTTDLRSALGGLDSPLAIILTIFAIYIVLGCVLESLSMIVLTVPIFYPVAQAAGFDLVWFGIFVVVATEISYITPPVGMNAFVLTSVVPNLSLGTVFRGLVPFVLVDLVRIALLIAVPALALFLPQTM</sequence>
<feature type="transmembrane region" description="Helical" evidence="7">
    <location>
        <begin position="398"/>
        <end position="423"/>
    </location>
</feature>
<feature type="transmembrane region" description="Helical" evidence="7">
    <location>
        <begin position="241"/>
        <end position="258"/>
    </location>
</feature>
<dbReference type="PANTHER" id="PTHR33362">
    <property type="entry name" value="SIALIC ACID TRAP TRANSPORTER PERMEASE PROTEIN SIAT-RELATED"/>
    <property type="match status" value="1"/>
</dbReference>
<dbReference type="GO" id="GO:0022857">
    <property type="term" value="F:transmembrane transporter activity"/>
    <property type="evidence" value="ECO:0007669"/>
    <property type="project" value="UniProtKB-UniRule"/>
</dbReference>
<feature type="transmembrane region" description="Helical" evidence="7">
    <location>
        <begin position="96"/>
        <end position="119"/>
    </location>
</feature>
<comment type="function">
    <text evidence="7">Part of the tripartite ATP-independent periplasmic (TRAP) transport system.</text>
</comment>
<name>A0A8B2NPF4_9HYPH</name>
<protein>
    <recommendedName>
        <fullName evidence="7">TRAP transporter large permease protein</fullName>
    </recommendedName>
</protein>
<evidence type="ECO:0000256" key="3">
    <source>
        <dbReference type="ARBA" id="ARBA00022519"/>
    </source>
</evidence>
<evidence type="ECO:0000256" key="2">
    <source>
        <dbReference type="ARBA" id="ARBA00022475"/>
    </source>
</evidence>
<dbReference type="Proteomes" id="UP000249590">
    <property type="component" value="Unassembled WGS sequence"/>
</dbReference>
<dbReference type="GO" id="GO:0005886">
    <property type="term" value="C:plasma membrane"/>
    <property type="evidence" value="ECO:0007669"/>
    <property type="project" value="UniProtKB-SubCell"/>
</dbReference>
<dbReference type="NCBIfam" id="TIGR00786">
    <property type="entry name" value="dctM"/>
    <property type="match status" value="1"/>
</dbReference>
<feature type="transmembrane region" description="Helical" evidence="7">
    <location>
        <begin position="215"/>
        <end position="235"/>
    </location>
</feature>
<keyword evidence="3 7" id="KW-0997">Cell inner membrane</keyword>
<dbReference type="OrthoDB" id="9790209at2"/>
<organism evidence="9 10">
    <name type="scientific">Acuticoccus sediminis</name>
    <dbReference type="NCBI Taxonomy" id="2184697"/>
    <lineage>
        <taxon>Bacteria</taxon>
        <taxon>Pseudomonadati</taxon>
        <taxon>Pseudomonadota</taxon>
        <taxon>Alphaproteobacteria</taxon>
        <taxon>Hyphomicrobiales</taxon>
        <taxon>Amorphaceae</taxon>
        <taxon>Acuticoccus</taxon>
    </lineage>
</organism>
<evidence type="ECO:0000313" key="9">
    <source>
        <dbReference type="EMBL" id="RAH97663.1"/>
    </source>
</evidence>
<evidence type="ECO:0000256" key="6">
    <source>
        <dbReference type="ARBA" id="ARBA00023136"/>
    </source>
</evidence>
<dbReference type="PIRSF" id="PIRSF006066">
    <property type="entry name" value="HI0050"/>
    <property type="match status" value="1"/>
</dbReference>
<feature type="transmembrane region" description="Helical" evidence="7">
    <location>
        <begin position="317"/>
        <end position="344"/>
    </location>
</feature>
<proteinExistence type="inferred from homology"/>
<dbReference type="InterPro" id="IPR010656">
    <property type="entry name" value="DctM"/>
</dbReference>
<keyword evidence="4 7" id="KW-0812">Transmembrane</keyword>
<dbReference type="EMBL" id="QHHQ01000008">
    <property type="protein sequence ID" value="RAH97663.1"/>
    <property type="molecule type" value="Genomic_DNA"/>
</dbReference>
<evidence type="ECO:0000259" key="8">
    <source>
        <dbReference type="Pfam" id="PF06808"/>
    </source>
</evidence>
<feature type="domain" description="TRAP C4-dicarboxylate transport system permease DctM subunit" evidence="8">
    <location>
        <begin position="8"/>
        <end position="419"/>
    </location>
</feature>
<evidence type="ECO:0000313" key="10">
    <source>
        <dbReference type="Proteomes" id="UP000249590"/>
    </source>
</evidence>
<feature type="transmembrane region" description="Helical" evidence="7">
    <location>
        <begin position="56"/>
        <end position="76"/>
    </location>
</feature>
<evidence type="ECO:0000256" key="4">
    <source>
        <dbReference type="ARBA" id="ARBA00022692"/>
    </source>
</evidence>
<reference evidence="9 10" key="1">
    <citation type="submission" date="2018-05" db="EMBL/GenBank/DDBJ databases">
        <title>Acuticoccus sediminis sp. nov., isolated from deep-sea sediment of Indian Ocean.</title>
        <authorList>
            <person name="Liu X."/>
            <person name="Lai Q."/>
            <person name="Du Y."/>
            <person name="Sun F."/>
            <person name="Zhang X."/>
            <person name="Wang S."/>
            <person name="Shao Z."/>
        </authorList>
    </citation>
    <scope>NUCLEOTIDE SEQUENCE [LARGE SCALE GENOMIC DNA]</scope>
    <source>
        <strain evidence="9 10">PTG4-2</strain>
    </source>
</reference>